<dbReference type="Gene3D" id="3.30.950.30">
    <property type="entry name" value="Schlafen, AAA domain"/>
    <property type="match status" value="1"/>
</dbReference>
<dbReference type="RefSeq" id="WP_256417225.1">
    <property type="nucleotide sequence ID" value="NZ_JANHDL010000002.1"/>
</dbReference>
<sequence>MELAELIDAEAMESEDLEYKSADDHSESILRELVSLANNGGGRLIVGIKENDGEIVKIEDVTENGDPSGLEESLQNQIRDKVEPPIRLNYELAHYDSKTLVEISVSNEEEIHSLEINGKPVFPMRHGSTTGYLGCHDLSRIFQSKGLGLAQNTREESDQESVDGRSDYWGDITRERDWSGGVYRSGTIDQIPEPDPPRYSAPQNRLIVESGGRDIVMFGSTGIDPANTDQSTVRVRDRISLAEVSDIQSCLENIEKSLSSSSYLSHSYAIKYGPRQLVGRGIENFIEDTQRIRQVCARLTPGGDAVSKSVRPIGVISFPVSEGIGFLEMQWNGDTLRRGRSSLHILLRNIPLDPTPYQELFTELGGDPQSFERQTRLQLLRINGDSTLDQTSRMTFEPDHEFEHTDVVANNPFYGSAERINDAFDIEIPKQICEGLSRVNRLPFDVSGGVHPKDRSFSFDHIEVLQMDGLIQTFIIEPFSHSRKTDADIPRIDLGIPSEE</sequence>
<comment type="caution">
    <text evidence="2">The sequence shown here is derived from an EMBL/GenBank/DDBJ whole genome shotgun (WGS) entry which is preliminary data.</text>
</comment>
<accession>A0ABD6BXH0</accession>
<dbReference type="InterPro" id="IPR007421">
    <property type="entry name" value="Schlafen_AlbA_2_dom"/>
</dbReference>
<protein>
    <submittedName>
        <fullName evidence="2">Helix-turn-helix domain-containing protein</fullName>
    </submittedName>
</protein>
<dbReference type="PANTHER" id="PTHR30595">
    <property type="entry name" value="GLPR-RELATED TRANSCRIPTIONAL REPRESSOR"/>
    <property type="match status" value="1"/>
</dbReference>
<reference evidence="2 3" key="1">
    <citation type="journal article" date="2019" name="Int. J. Syst. Evol. Microbiol.">
        <title>The Global Catalogue of Microorganisms (GCM) 10K type strain sequencing project: providing services to taxonomists for standard genome sequencing and annotation.</title>
        <authorList>
            <consortium name="The Broad Institute Genomics Platform"/>
            <consortium name="The Broad Institute Genome Sequencing Center for Infectious Disease"/>
            <person name="Wu L."/>
            <person name="Ma J."/>
        </authorList>
    </citation>
    <scope>NUCLEOTIDE SEQUENCE [LARGE SCALE GENOMIC DNA]</scope>
    <source>
        <strain evidence="2 3">CGMCC 1.12689</strain>
    </source>
</reference>
<dbReference type="Proteomes" id="UP001597185">
    <property type="component" value="Unassembled WGS sequence"/>
</dbReference>
<dbReference type="AlphaFoldDB" id="A0ABD6BXH0"/>
<feature type="domain" description="Schlafen AlbA-2" evidence="1">
    <location>
        <begin position="13"/>
        <end position="128"/>
    </location>
</feature>
<name>A0ABD6BXH0_9EURY</name>
<proteinExistence type="predicted"/>
<dbReference type="PANTHER" id="PTHR30595:SF6">
    <property type="entry name" value="SCHLAFEN ALBA-2 DOMAIN-CONTAINING PROTEIN"/>
    <property type="match status" value="1"/>
</dbReference>
<organism evidence="2 3">
    <name type="scientific">Halorubrum laminariae</name>
    <dbReference type="NCBI Taxonomy" id="1433523"/>
    <lineage>
        <taxon>Archaea</taxon>
        <taxon>Methanobacteriati</taxon>
        <taxon>Methanobacteriota</taxon>
        <taxon>Stenosarchaea group</taxon>
        <taxon>Halobacteria</taxon>
        <taxon>Halobacteriales</taxon>
        <taxon>Haloferacaceae</taxon>
        <taxon>Halorubrum</taxon>
    </lineage>
</organism>
<gene>
    <name evidence="2" type="ORF">ACFR9T_02095</name>
</gene>
<evidence type="ECO:0000259" key="1">
    <source>
        <dbReference type="Pfam" id="PF04326"/>
    </source>
</evidence>
<evidence type="ECO:0000313" key="3">
    <source>
        <dbReference type="Proteomes" id="UP001597185"/>
    </source>
</evidence>
<dbReference type="InterPro" id="IPR038461">
    <property type="entry name" value="Schlafen_AlbA_2_dom_sf"/>
</dbReference>
<dbReference type="EMBL" id="JBHUDB010000001">
    <property type="protein sequence ID" value="MFD1569390.1"/>
    <property type="molecule type" value="Genomic_DNA"/>
</dbReference>
<keyword evidence="3" id="KW-1185">Reference proteome</keyword>
<dbReference type="Pfam" id="PF04326">
    <property type="entry name" value="SLFN_AlbA_2"/>
    <property type="match status" value="1"/>
</dbReference>
<evidence type="ECO:0000313" key="2">
    <source>
        <dbReference type="EMBL" id="MFD1569390.1"/>
    </source>
</evidence>